<organism evidence="3 4">
    <name type="scientific">Myxococcus llanfairpwllgwyngyllgogerychwyrndrobwllllantysiliogogogochensis</name>
    <dbReference type="NCBI Taxonomy" id="2590453"/>
    <lineage>
        <taxon>Bacteria</taxon>
        <taxon>Pseudomonadati</taxon>
        <taxon>Myxococcota</taxon>
        <taxon>Myxococcia</taxon>
        <taxon>Myxococcales</taxon>
        <taxon>Cystobacterineae</taxon>
        <taxon>Myxococcaceae</taxon>
        <taxon>Myxococcus</taxon>
    </lineage>
</organism>
<keyword evidence="4" id="KW-1185">Reference proteome</keyword>
<sequence>MKKSFLTGWMTLAVLAPLHASAQSAIVAFGDSLSDNGNNGVSTSGPNTQPASQIYGVWVKQLATALGLPLTASDDGGTNYARGGALTSGMTTQVNSYLNKAPLITPTTLFTLWGGANDISRKVEDNPLNSTAIKAAAAQAASNVEAQIRKLVAAGAKKIVWVNLPPLEKTPKARIIPGGLGTYVFAPPVTHFNSLWAQALKRLRIDYPTVTFYGVDAHKHLNLIIASPSTYGLTNVKDSCEGKSVNPDKYLFWDLAHPTSYGHSIFADLVYDLVSDIPGFGAPFPMDPSVMAPESTL</sequence>
<dbReference type="PANTHER" id="PTHR45648:SF22">
    <property type="entry name" value="GDSL LIPASE_ACYLHYDROLASE FAMILY PROTEIN (AFU_ORTHOLOGUE AFUA_4G14700)"/>
    <property type="match status" value="1"/>
</dbReference>
<dbReference type="EMBL" id="VIFM01000001">
    <property type="protein sequence ID" value="TQF18016.1"/>
    <property type="molecule type" value="Genomic_DNA"/>
</dbReference>
<keyword evidence="2" id="KW-0732">Signal</keyword>
<accession>A0A540X9N6</accession>
<dbReference type="InterPro" id="IPR001087">
    <property type="entry name" value="GDSL"/>
</dbReference>
<dbReference type="GO" id="GO:0016788">
    <property type="term" value="F:hydrolase activity, acting on ester bonds"/>
    <property type="evidence" value="ECO:0007669"/>
    <property type="project" value="InterPro"/>
</dbReference>
<dbReference type="Pfam" id="PF00657">
    <property type="entry name" value="Lipase_GDSL"/>
    <property type="match status" value="1"/>
</dbReference>
<evidence type="ECO:0000256" key="1">
    <source>
        <dbReference type="ARBA" id="ARBA00022801"/>
    </source>
</evidence>
<dbReference type="CDD" id="cd01846">
    <property type="entry name" value="fatty_acyltransferase_like"/>
    <property type="match status" value="1"/>
</dbReference>
<evidence type="ECO:0000256" key="2">
    <source>
        <dbReference type="SAM" id="SignalP"/>
    </source>
</evidence>
<gene>
    <name evidence="3" type="ORF">FJV41_00265</name>
</gene>
<dbReference type="Gene3D" id="3.40.50.1110">
    <property type="entry name" value="SGNH hydrolase"/>
    <property type="match status" value="1"/>
</dbReference>
<dbReference type="RefSeq" id="WP_141640331.1">
    <property type="nucleotide sequence ID" value="NZ_VIFM01000001.1"/>
</dbReference>
<evidence type="ECO:0000313" key="4">
    <source>
        <dbReference type="Proteomes" id="UP000315369"/>
    </source>
</evidence>
<dbReference type="OrthoDB" id="5292073at2"/>
<dbReference type="InterPro" id="IPR051058">
    <property type="entry name" value="GDSL_Est/Lipase"/>
</dbReference>
<dbReference type="PANTHER" id="PTHR45648">
    <property type="entry name" value="GDSL LIPASE/ACYLHYDROLASE FAMILY PROTEIN (AFU_ORTHOLOGUE AFUA_4G14700)"/>
    <property type="match status" value="1"/>
</dbReference>
<proteinExistence type="predicted"/>
<keyword evidence="1 3" id="KW-0378">Hydrolase</keyword>
<feature type="chain" id="PRO_5021918393" evidence="2">
    <location>
        <begin position="23"/>
        <end position="297"/>
    </location>
</feature>
<protein>
    <submittedName>
        <fullName evidence="3">SGNH/GDSL hydrolase family protein</fullName>
    </submittedName>
</protein>
<feature type="signal peptide" evidence="2">
    <location>
        <begin position="1"/>
        <end position="22"/>
    </location>
</feature>
<dbReference type="SUPFAM" id="SSF52266">
    <property type="entry name" value="SGNH hydrolase"/>
    <property type="match status" value="1"/>
</dbReference>
<comment type="caution">
    <text evidence="3">The sequence shown here is derived from an EMBL/GenBank/DDBJ whole genome shotgun (WGS) entry which is preliminary data.</text>
</comment>
<name>A0A540X9N6_9BACT</name>
<reference evidence="3 4" key="1">
    <citation type="submission" date="2019-06" db="EMBL/GenBank/DDBJ databases">
        <authorList>
            <person name="Livingstone P."/>
            <person name="Whitworth D."/>
        </authorList>
    </citation>
    <scope>NUCLEOTIDE SEQUENCE [LARGE SCALE GENOMIC DNA]</scope>
    <source>
        <strain evidence="3 4">AM401</strain>
    </source>
</reference>
<dbReference type="AlphaFoldDB" id="A0A540X9N6"/>
<evidence type="ECO:0000313" key="3">
    <source>
        <dbReference type="EMBL" id="TQF18016.1"/>
    </source>
</evidence>
<dbReference type="Proteomes" id="UP000315369">
    <property type="component" value="Unassembled WGS sequence"/>
</dbReference>
<dbReference type="InterPro" id="IPR036514">
    <property type="entry name" value="SGNH_hydro_sf"/>
</dbReference>